<feature type="chain" id="PRO_5013176731" description="DUF4879 domain-containing protein" evidence="1">
    <location>
        <begin position="22"/>
        <end position="191"/>
    </location>
</feature>
<evidence type="ECO:0000313" key="2">
    <source>
        <dbReference type="EMBL" id="APG62683.1"/>
    </source>
</evidence>
<evidence type="ECO:0008006" key="4">
    <source>
        <dbReference type="Google" id="ProtNLM"/>
    </source>
</evidence>
<proteinExistence type="predicted"/>
<name>A0A1L3JC90_9SPHN</name>
<keyword evidence="1" id="KW-0732">Signal</keyword>
<evidence type="ECO:0000256" key="1">
    <source>
        <dbReference type="SAM" id="SignalP"/>
    </source>
</evidence>
<dbReference type="AlphaFoldDB" id="A0A1L3JC90"/>
<dbReference type="STRING" id="1913578.LPB140_07640"/>
<reference evidence="2 3" key="1">
    <citation type="submission" date="2016-11" db="EMBL/GenBank/DDBJ databases">
        <title>Sphingorhabdus sp. LPB0140, isolated from marine environment.</title>
        <authorList>
            <person name="Kim E."/>
            <person name="Yi H."/>
        </authorList>
    </citation>
    <scope>NUCLEOTIDE SEQUENCE [LARGE SCALE GENOMIC DNA]</scope>
    <source>
        <strain evidence="2 3">LPB0140</strain>
    </source>
</reference>
<feature type="signal peptide" evidence="1">
    <location>
        <begin position="1"/>
        <end position="21"/>
    </location>
</feature>
<gene>
    <name evidence="2" type="ORF">LPB140_07640</name>
</gene>
<accession>A0A1L3JC90</accession>
<organism evidence="2 3">
    <name type="scientific">Sphingorhabdus lutea</name>
    <dbReference type="NCBI Taxonomy" id="1913578"/>
    <lineage>
        <taxon>Bacteria</taxon>
        <taxon>Pseudomonadati</taxon>
        <taxon>Pseudomonadota</taxon>
        <taxon>Alphaproteobacteria</taxon>
        <taxon>Sphingomonadales</taxon>
        <taxon>Sphingomonadaceae</taxon>
        <taxon>Sphingorhabdus</taxon>
    </lineage>
</organism>
<dbReference type="EMBL" id="CP018154">
    <property type="protein sequence ID" value="APG62683.1"/>
    <property type="molecule type" value="Genomic_DNA"/>
</dbReference>
<keyword evidence="3" id="KW-1185">Reference proteome</keyword>
<protein>
    <recommendedName>
        <fullName evidence="4">DUF4879 domain-containing protein</fullName>
    </recommendedName>
</protein>
<evidence type="ECO:0000313" key="3">
    <source>
        <dbReference type="Proteomes" id="UP000242561"/>
    </source>
</evidence>
<dbReference type="KEGG" id="sphl:LPB140_07640"/>
<sequence>MHKIGKIILLITLCCSSVSQAQFLPKSISNDAQIVKNLANNKIDISGVWDLHIGTNRDAVMAEASLDESISGWSSLYIKFTSLGAGNYNAAYIHPKLSGRAPPNCPYDAKFNAQIKSSTDNINFGYPVMTMFDYGNFSCASPEILAYQVWAGTLREAGVGANLPRYIQGTIYNNNGNESYFVLVYNSKLSM</sequence>
<dbReference type="Proteomes" id="UP000242561">
    <property type="component" value="Chromosome"/>
</dbReference>